<organism evidence="5 6">
    <name type="scientific">Meganyctiphanes norvegica</name>
    <name type="common">Northern krill</name>
    <name type="synonym">Thysanopoda norvegica</name>
    <dbReference type="NCBI Taxonomy" id="48144"/>
    <lineage>
        <taxon>Eukaryota</taxon>
        <taxon>Metazoa</taxon>
        <taxon>Ecdysozoa</taxon>
        <taxon>Arthropoda</taxon>
        <taxon>Crustacea</taxon>
        <taxon>Multicrustacea</taxon>
        <taxon>Malacostraca</taxon>
        <taxon>Eumalacostraca</taxon>
        <taxon>Eucarida</taxon>
        <taxon>Euphausiacea</taxon>
        <taxon>Euphausiidae</taxon>
        <taxon>Meganyctiphanes</taxon>
    </lineage>
</organism>
<evidence type="ECO:0000259" key="3">
    <source>
        <dbReference type="PROSITE" id="PS50835"/>
    </source>
</evidence>
<dbReference type="AlphaFoldDB" id="A0AAV2PKS1"/>
<evidence type="ECO:0008006" key="7">
    <source>
        <dbReference type="Google" id="ProtNLM"/>
    </source>
</evidence>
<feature type="domain" description="Ig-like" evidence="3">
    <location>
        <begin position="124"/>
        <end position="221"/>
    </location>
</feature>
<accession>A0AAV2PKS1</accession>
<keyword evidence="1" id="KW-1015">Disulfide bond</keyword>
<evidence type="ECO:0000313" key="6">
    <source>
        <dbReference type="Proteomes" id="UP001497623"/>
    </source>
</evidence>
<feature type="domain" description="Fibronectin type-III" evidence="4">
    <location>
        <begin position="317"/>
        <end position="430"/>
    </location>
</feature>
<evidence type="ECO:0000256" key="2">
    <source>
        <dbReference type="ARBA" id="ARBA00023319"/>
    </source>
</evidence>
<dbReference type="Pfam" id="PF00041">
    <property type="entry name" value="fn3"/>
    <property type="match status" value="1"/>
</dbReference>
<reference evidence="5 6" key="1">
    <citation type="submission" date="2024-05" db="EMBL/GenBank/DDBJ databases">
        <authorList>
            <person name="Wallberg A."/>
        </authorList>
    </citation>
    <scope>NUCLEOTIDE SEQUENCE [LARGE SCALE GENOMIC DNA]</scope>
</reference>
<dbReference type="CDD" id="cd00096">
    <property type="entry name" value="Ig"/>
    <property type="match status" value="1"/>
</dbReference>
<feature type="domain" description="Ig-like" evidence="3">
    <location>
        <begin position="227"/>
        <end position="315"/>
    </location>
</feature>
<dbReference type="InterPro" id="IPR036179">
    <property type="entry name" value="Ig-like_dom_sf"/>
</dbReference>
<dbReference type="PROSITE" id="PS50835">
    <property type="entry name" value="IG_LIKE"/>
    <property type="match status" value="3"/>
</dbReference>
<feature type="non-terminal residue" evidence="5">
    <location>
        <position position="1"/>
    </location>
</feature>
<dbReference type="InterPro" id="IPR003961">
    <property type="entry name" value="FN3_dom"/>
</dbReference>
<dbReference type="InterPro" id="IPR050958">
    <property type="entry name" value="Cell_Adh-Cytoskel_Orgn"/>
</dbReference>
<dbReference type="FunFam" id="2.60.40.10:FF:000032">
    <property type="entry name" value="palladin isoform X1"/>
    <property type="match status" value="1"/>
</dbReference>
<dbReference type="PANTHER" id="PTHR45080:SF33">
    <property type="entry name" value="IG-LIKE DOMAIN-CONTAINING PROTEIN"/>
    <property type="match status" value="1"/>
</dbReference>
<feature type="domain" description="Ig-like" evidence="3">
    <location>
        <begin position="34"/>
        <end position="115"/>
    </location>
</feature>
<evidence type="ECO:0000256" key="1">
    <source>
        <dbReference type="ARBA" id="ARBA00023157"/>
    </source>
</evidence>
<dbReference type="InterPro" id="IPR003599">
    <property type="entry name" value="Ig_sub"/>
</dbReference>
<dbReference type="EMBL" id="CAXKWB010000178">
    <property type="protein sequence ID" value="CAL4059718.1"/>
    <property type="molecule type" value="Genomic_DNA"/>
</dbReference>
<evidence type="ECO:0000259" key="4">
    <source>
        <dbReference type="PROSITE" id="PS50853"/>
    </source>
</evidence>
<dbReference type="SUPFAM" id="SSF48726">
    <property type="entry name" value="Immunoglobulin"/>
    <property type="match status" value="3"/>
</dbReference>
<dbReference type="CDD" id="cd00063">
    <property type="entry name" value="FN3"/>
    <property type="match status" value="1"/>
</dbReference>
<dbReference type="SUPFAM" id="SSF49265">
    <property type="entry name" value="Fibronectin type III"/>
    <property type="match status" value="1"/>
</dbReference>
<keyword evidence="2" id="KW-0393">Immunoglobulin domain</keyword>
<dbReference type="GO" id="GO:0050808">
    <property type="term" value="P:synapse organization"/>
    <property type="evidence" value="ECO:0007669"/>
    <property type="project" value="TreeGrafter"/>
</dbReference>
<dbReference type="Gene3D" id="2.60.40.10">
    <property type="entry name" value="Immunoglobulins"/>
    <property type="match status" value="4"/>
</dbReference>
<protein>
    <recommendedName>
        <fullName evidence="7">Neurotrimin</fullName>
    </recommendedName>
</protein>
<dbReference type="InterPro" id="IPR007110">
    <property type="entry name" value="Ig-like_dom"/>
</dbReference>
<dbReference type="GO" id="GO:0005886">
    <property type="term" value="C:plasma membrane"/>
    <property type="evidence" value="ECO:0007669"/>
    <property type="project" value="TreeGrafter"/>
</dbReference>
<gene>
    <name evidence="5" type="ORF">MNOR_LOCUS761</name>
</gene>
<keyword evidence="6" id="KW-1185">Reference proteome</keyword>
<dbReference type="Pfam" id="PF00047">
    <property type="entry name" value="ig"/>
    <property type="match status" value="1"/>
</dbReference>
<dbReference type="SMART" id="SM00408">
    <property type="entry name" value="IGc2"/>
    <property type="match status" value="3"/>
</dbReference>
<name>A0AAV2PKS1_MEGNR</name>
<dbReference type="InterPro" id="IPR013151">
    <property type="entry name" value="Immunoglobulin_dom"/>
</dbReference>
<dbReference type="GO" id="GO:0008046">
    <property type="term" value="F:axon guidance receptor activity"/>
    <property type="evidence" value="ECO:0007669"/>
    <property type="project" value="TreeGrafter"/>
</dbReference>
<dbReference type="Pfam" id="PF13927">
    <property type="entry name" value="Ig_3"/>
    <property type="match status" value="2"/>
</dbReference>
<dbReference type="InterPro" id="IPR036116">
    <property type="entry name" value="FN3_sf"/>
</dbReference>
<dbReference type="PANTHER" id="PTHR45080">
    <property type="entry name" value="CONTACTIN 5"/>
    <property type="match status" value="1"/>
</dbReference>
<dbReference type="GO" id="GO:0007156">
    <property type="term" value="P:homophilic cell adhesion via plasma membrane adhesion molecules"/>
    <property type="evidence" value="ECO:0007669"/>
    <property type="project" value="TreeGrafter"/>
</dbReference>
<dbReference type="PROSITE" id="PS50853">
    <property type="entry name" value="FN3"/>
    <property type="match status" value="1"/>
</dbReference>
<dbReference type="GO" id="GO:0043025">
    <property type="term" value="C:neuronal cell body"/>
    <property type="evidence" value="ECO:0007669"/>
    <property type="project" value="TreeGrafter"/>
</dbReference>
<comment type="caution">
    <text evidence="5">The sequence shown here is derived from an EMBL/GenBank/DDBJ whole genome shotgun (WGS) entry which is preliminary data.</text>
</comment>
<dbReference type="Proteomes" id="UP001497623">
    <property type="component" value="Unassembled WGS sequence"/>
</dbReference>
<sequence>TGCVWSYPQATDYDYDGTGSDYEEDGDYADAPPPEFLADSHHIIKKEGETVMFNCATVGDTPHVLIVKKVATENDQEELLFVGDMKIFRVKRMDLKNGEFVIKNLRRSDAGDYMCSYNTNPGDPPVEVIHTLEVQYSGRVITYSEDQHVEQGSSVTLECSGAGNPSPKIIWSKVDGRLPSGSHEEEGLSMTLQDVDRHVEGNYTCKADNGIGNPDARSMFVYVEYKPEIITEQAIVRTGEGDRVELVCIVYSRPVASVIWQKDNAPLTNEPNIREHDGGHRHALVINQVSVEDFGDYKCIAENSKGFNTGLIHMTDVPKPPHITSDKNGGEENNYVLTWETESYYPITEYQIKYRRARENQSSEEPGSWEDLGMFDGAEIDNEGLKHAMKHNITNLDAATDYHAEVKVKNQFQWSDPTIYAFSTRKVRPTTPPTSKNALPVMGKAQEVAVQQTTASGSSSRNFNILLLAVPILYLRT</sequence>
<dbReference type="InterPro" id="IPR013783">
    <property type="entry name" value="Ig-like_fold"/>
</dbReference>
<dbReference type="SMART" id="SM00409">
    <property type="entry name" value="IG"/>
    <property type="match status" value="3"/>
</dbReference>
<dbReference type="InterPro" id="IPR003598">
    <property type="entry name" value="Ig_sub2"/>
</dbReference>
<evidence type="ECO:0000313" key="5">
    <source>
        <dbReference type="EMBL" id="CAL4059718.1"/>
    </source>
</evidence>
<proteinExistence type="predicted"/>
<dbReference type="GO" id="GO:0030424">
    <property type="term" value="C:axon"/>
    <property type="evidence" value="ECO:0007669"/>
    <property type="project" value="TreeGrafter"/>
</dbReference>